<keyword evidence="7" id="KW-1185">Reference proteome</keyword>
<reference evidence="6 7" key="1">
    <citation type="submission" date="2014-02" db="EMBL/GenBank/DDBJ databases">
        <title>Draft genome sequence of Lysinibacillus manganicus DSM 26584T.</title>
        <authorList>
            <person name="Zhang F."/>
            <person name="Wang G."/>
            <person name="Zhang L."/>
        </authorList>
    </citation>
    <scope>NUCLEOTIDE SEQUENCE [LARGE SCALE GENOMIC DNA]</scope>
    <source>
        <strain evidence="6 7">DSM 26584</strain>
    </source>
</reference>
<organism evidence="6 7">
    <name type="scientific">Ureibacillus manganicus DSM 26584</name>
    <dbReference type="NCBI Taxonomy" id="1384049"/>
    <lineage>
        <taxon>Bacteria</taxon>
        <taxon>Bacillati</taxon>
        <taxon>Bacillota</taxon>
        <taxon>Bacilli</taxon>
        <taxon>Bacillales</taxon>
        <taxon>Caryophanaceae</taxon>
        <taxon>Ureibacillus</taxon>
    </lineage>
</organism>
<protein>
    <submittedName>
        <fullName evidence="6">Membrane protein</fullName>
    </submittedName>
</protein>
<dbReference type="EMBL" id="JPVN01000013">
    <property type="protein sequence ID" value="KGR78212.1"/>
    <property type="molecule type" value="Genomic_DNA"/>
</dbReference>
<dbReference type="PANTHER" id="PTHR35529:SF2">
    <property type="entry name" value="SPORULATION PROTEIN YTAF-RELATED"/>
    <property type="match status" value="1"/>
</dbReference>
<dbReference type="InterPro" id="IPR003810">
    <property type="entry name" value="Mntp/YtaF"/>
</dbReference>
<keyword evidence="4 5" id="KW-0472">Membrane</keyword>
<accession>A0A0A3ITP5</accession>
<dbReference type="PANTHER" id="PTHR35529">
    <property type="entry name" value="MANGANESE EFFLUX PUMP MNTP-RELATED"/>
    <property type="match status" value="1"/>
</dbReference>
<feature type="transmembrane region" description="Helical" evidence="5">
    <location>
        <begin position="6"/>
        <end position="25"/>
    </location>
</feature>
<evidence type="ECO:0000256" key="3">
    <source>
        <dbReference type="ARBA" id="ARBA00022989"/>
    </source>
</evidence>
<dbReference type="InterPro" id="IPR014205">
    <property type="entry name" value="Spore_YtaF"/>
</dbReference>
<feature type="transmembrane region" description="Helical" evidence="5">
    <location>
        <begin position="138"/>
        <end position="158"/>
    </location>
</feature>
<evidence type="ECO:0000256" key="1">
    <source>
        <dbReference type="ARBA" id="ARBA00022475"/>
    </source>
</evidence>
<sequence>MGDLVTLMLLGFAVSLDSFTVGLTYGMRKVSIPIKSLLIISSCTFILLLLAMVFGSFIELFISYEAGETIGGIILIGIGIWVLYQFFTSQIEKTSNENHKDVKIIEFEIRSISVVIKILKRPMEADFDKSGIISSREAFFLGLALSLDSFGAGIGAALIDLPPILFSIVITVSSTLFVLAGINIGRIFRNVQWMKSLTFLPGIVLILIGIIKI</sequence>
<dbReference type="OrthoDB" id="1679205at2"/>
<comment type="caution">
    <text evidence="6">The sequence shown here is derived from an EMBL/GenBank/DDBJ whole genome shotgun (WGS) entry which is preliminary data.</text>
</comment>
<feature type="transmembrane region" description="Helical" evidence="5">
    <location>
        <begin position="164"/>
        <end position="182"/>
    </location>
</feature>
<dbReference type="eggNOG" id="COG1971">
    <property type="taxonomic scope" value="Bacteria"/>
</dbReference>
<evidence type="ECO:0000256" key="2">
    <source>
        <dbReference type="ARBA" id="ARBA00022692"/>
    </source>
</evidence>
<gene>
    <name evidence="6" type="ORF">CD29_12360</name>
</gene>
<dbReference type="Proteomes" id="UP000030416">
    <property type="component" value="Unassembled WGS sequence"/>
</dbReference>
<dbReference type="AlphaFoldDB" id="A0A0A3ITP5"/>
<feature type="transmembrane region" description="Helical" evidence="5">
    <location>
        <begin position="37"/>
        <end position="58"/>
    </location>
</feature>
<dbReference type="Pfam" id="PF02659">
    <property type="entry name" value="Mntp"/>
    <property type="match status" value="2"/>
</dbReference>
<dbReference type="RefSeq" id="WP_036187012.1">
    <property type="nucleotide sequence ID" value="NZ_AVDA01000013.1"/>
</dbReference>
<evidence type="ECO:0000256" key="5">
    <source>
        <dbReference type="SAM" id="Phobius"/>
    </source>
</evidence>
<evidence type="ECO:0000313" key="7">
    <source>
        <dbReference type="Proteomes" id="UP000030416"/>
    </source>
</evidence>
<evidence type="ECO:0000256" key="4">
    <source>
        <dbReference type="ARBA" id="ARBA00023136"/>
    </source>
</evidence>
<evidence type="ECO:0000313" key="6">
    <source>
        <dbReference type="EMBL" id="KGR78212.1"/>
    </source>
</evidence>
<proteinExistence type="predicted"/>
<keyword evidence="2 5" id="KW-0812">Transmembrane</keyword>
<keyword evidence="1" id="KW-1003">Cell membrane</keyword>
<feature type="transmembrane region" description="Helical" evidence="5">
    <location>
        <begin position="194"/>
        <end position="211"/>
    </location>
</feature>
<feature type="transmembrane region" description="Helical" evidence="5">
    <location>
        <begin position="70"/>
        <end position="87"/>
    </location>
</feature>
<name>A0A0A3ITP5_9BACL</name>
<dbReference type="STRING" id="1384049.CD29_12360"/>
<keyword evidence="3 5" id="KW-1133">Transmembrane helix</keyword>
<dbReference type="NCBIfam" id="TIGR02840">
    <property type="entry name" value="spore_YtaF"/>
    <property type="match status" value="1"/>
</dbReference>